<evidence type="ECO:0000256" key="1">
    <source>
        <dbReference type="ARBA" id="ARBA00022441"/>
    </source>
</evidence>
<gene>
    <name evidence="5" type="ORF">BXZ70DRAFT_921499</name>
</gene>
<reference evidence="5" key="1">
    <citation type="journal article" date="2021" name="New Phytol.">
        <title>Evolutionary innovations through gain and loss of genes in the ectomycorrhizal Boletales.</title>
        <authorList>
            <person name="Wu G."/>
            <person name="Miyauchi S."/>
            <person name="Morin E."/>
            <person name="Kuo A."/>
            <person name="Drula E."/>
            <person name="Varga T."/>
            <person name="Kohler A."/>
            <person name="Feng B."/>
            <person name="Cao Y."/>
            <person name="Lipzen A."/>
            <person name="Daum C."/>
            <person name="Hundley H."/>
            <person name="Pangilinan J."/>
            <person name="Johnson J."/>
            <person name="Barry K."/>
            <person name="LaButti K."/>
            <person name="Ng V."/>
            <person name="Ahrendt S."/>
            <person name="Min B."/>
            <person name="Choi I.G."/>
            <person name="Park H."/>
            <person name="Plett J.M."/>
            <person name="Magnuson J."/>
            <person name="Spatafora J.W."/>
            <person name="Nagy L.G."/>
            <person name="Henrissat B."/>
            <person name="Grigoriev I.V."/>
            <person name="Yang Z.L."/>
            <person name="Xu J."/>
            <person name="Martin F.M."/>
        </authorList>
    </citation>
    <scope>NUCLEOTIDE SEQUENCE</scope>
    <source>
        <strain evidence="5">KKN 215</strain>
    </source>
</reference>
<feature type="region of interest" description="Disordered" evidence="4">
    <location>
        <begin position="999"/>
        <end position="1065"/>
    </location>
</feature>
<dbReference type="Gene3D" id="2.120.10.80">
    <property type="entry name" value="Kelch-type beta propeller"/>
    <property type="match status" value="1"/>
</dbReference>
<feature type="region of interest" description="Disordered" evidence="4">
    <location>
        <begin position="871"/>
        <end position="902"/>
    </location>
</feature>
<dbReference type="GO" id="GO:0045454">
    <property type="term" value="P:cell redox homeostasis"/>
    <property type="evidence" value="ECO:0007669"/>
    <property type="project" value="TreeGrafter"/>
</dbReference>
<keyword evidence="1" id="KW-0880">Kelch repeat</keyword>
<dbReference type="Proteomes" id="UP000813824">
    <property type="component" value="Unassembled WGS sequence"/>
</dbReference>
<evidence type="ECO:0000256" key="4">
    <source>
        <dbReference type="SAM" id="MobiDB-lite"/>
    </source>
</evidence>
<dbReference type="GO" id="GO:0005829">
    <property type="term" value="C:cytosol"/>
    <property type="evidence" value="ECO:0007669"/>
    <property type="project" value="TreeGrafter"/>
</dbReference>
<keyword evidence="6" id="KW-1185">Reference proteome</keyword>
<feature type="region of interest" description="Disordered" evidence="4">
    <location>
        <begin position="474"/>
        <end position="496"/>
    </location>
</feature>
<feature type="coiled-coil region" evidence="3">
    <location>
        <begin position="1094"/>
        <end position="1128"/>
    </location>
</feature>
<dbReference type="AlphaFoldDB" id="A0A8K0UWN8"/>
<evidence type="ECO:0000256" key="2">
    <source>
        <dbReference type="ARBA" id="ARBA00022737"/>
    </source>
</evidence>
<dbReference type="InterPro" id="IPR015915">
    <property type="entry name" value="Kelch-typ_b-propeller"/>
</dbReference>
<evidence type="ECO:0008006" key="7">
    <source>
        <dbReference type="Google" id="ProtNLM"/>
    </source>
</evidence>
<dbReference type="OrthoDB" id="10001928at2759"/>
<feature type="compositionally biased region" description="Polar residues" evidence="4">
    <location>
        <begin position="657"/>
        <end position="673"/>
    </location>
</feature>
<dbReference type="InterPro" id="IPR011333">
    <property type="entry name" value="SKP1/BTB/POZ_sf"/>
</dbReference>
<dbReference type="PANTHER" id="PTHR43503">
    <property type="entry name" value="MCG48959-RELATED"/>
    <property type="match status" value="1"/>
</dbReference>
<feature type="region of interest" description="Disordered" evidence="4">
    <location>
        <begin position="596"/>
        <end position="750"/>
    </location>
</feature>
<feature type="compositionally biased region" description="Basic and acidic residues" evidence="4">
    <location>
        <begin position="692"/>
        <end position="707"/>
    </location>
</feature>
<name>A0A8K0UWN8_9AGAR</name>
<dbReference type="GO" id="GO:0005739">
    <property type="term" value="C:mitochondrion"/>
    <property type="evidence" value="ECO:0007669"/>
    <property type="project" value="TreeGrafter"/>
</dbReference>
<evidence type="ECO:0000313" key="6">
    <source>
        <dbReference type="Proteomes" id="UP000813824"/>
    </source>
</evidence>
<sequence length="1152" mass="126559">MYPIADLTAFCRRTTGDVPPKLVGASTTVVGSKMYLYGGRLVAERRMVSDIYIFDLETFVWEKLAQSLEDDIPQPRYFHSADTWNNHLIIFGGMAIQPKSDNPEDLCVLNDVRLFDLSTSRWLPATVTSGDASPAALIPKARYAHLSSVTSNRLFVIGGQDLNNVWLDDIHVYDLAKRVWIHRRDYPRHCGTYRSVAVTADTRVRIPQEEGRNAQSAKLGPPGARFKTDKNSPPAADATSPESLIHLPYSAAPTDEYPCDIYLFSNYNFTDVQRELEVFTPGPDGDFTITDRSSAMTGTSFPPGLRFPIGAILGTHFIIAGTYLSQTFQSFSVWTLDLVSMVWSRIDPGSALVGSWFRSCIWPQANKFLIFGNRHGNLVEDYNRRLLSWDHVAVIDLEAFGIYRPPPLLLDIPMQEMGLAALEEGVFADFEIVCDDGRKIPCSRKLLEERWPWFKEQRKLFIQAATRAIEAIPSPSTVSPLPELSTADPQEPRPDPRLTPRAFHLSEPYPITLALLQYLYSTALLTPLQHAPAVLSQLLLLSSTYDMPHLQALVKHAMHRALTFATSVGIYGVSTLCNCRSLQIRALRVVMAYSQKRPAGGRARTDKDTPNGSGGGGRSFNGGDGGQGRGGGAERPSAARPRGMSDASYLQGPSAAGGSNTRSTGFANGISLQRNDKNHALSNVPPLRHHHSVEGFHSKGKGIDLSHLRGPSLANPRDFMTRANSSPAPASSSPLFLHRRPSIKGRSSNRDSVVTVAIVEELEAIAEMMATSVNLEDPIAERQETEEDVEDDTDSIVDSYLPSDTPEDVDSVRFSVGSDGTTTSSQYTGPALTIDSSLSLESDYEPADEYCDSALLSPRSPFPAYHLPRAPPTNGWESDTPSLGSSVSYSSTPSPSLSRTPSLQHVVPVSPVIPSSYSPHIGAPSPSAGLDVIQERQDSEEFEDYFPVVDMDGRMSRASFDQDEKTFFDIEVLDRRTLRASKVVWERRQMPELERLRIDAISPETITPSHRYSPDSPATSTDGSSITFSPRPATAGAPGNGNSNAISRLFSKSPKAPQSPPARQPRFTKSLEALHSTSNLSTISQAEMRAAAKTEEKLRKKELAKLKKERLQKEAEEKARRAGNADMKRRAVKINNQVILGGSMSLGYLQGL</sequence>
<comment type="caution">
    <text evidence="5">The sequence shown here is derived from an EMBL/GenBank/DDBJ whole genome shotgun (WGS) entry which is preliminary data.</text>
</comment>
<evidence type="ECO:0000313" key="5">
    <source>
        <dbReference type="EMBL" id="KAH8104574.1"/>
    </source>
</evidence>
<dbReference type="Pfam" id="PF24681">
    <property type="entry name" value="Kelch_KLHDC2_KLHL20_DRC7"/>
    <property type="match status" value="1"/>
</dbReference>
<feature type="compositionally biased region" description="Polar residues" evidence="4">
    <location>
        <begin position="1004"/>
        <end position="1028"/>
    </location>
</feature>
<evidence type="ECO:0000256" key="3">
    <source>
        <dbReference type="SAM" id="Coils"/>
    </source>
</evidence>
<accession>A0A8K0UWN8</accession>
<keyword evidence="3" id="KW-0175">Coiled coil</keyword>
<feature type="region of interest" description="Disordered" evidence="4">
    <location>
        <begin position="204"/>
        <end position="241"/>
    </location>
</feature>
<dbReference type="SUPFAM" id="SSF54695">
    <property type="entry name" value="POZ domain"/>
    <property type="match status" value="1"/>
</dbReference>
<keyword evidence="2" id="KW-0677">Repeat</keyword>
<dbReference type="Gene3D" id="3.30.710.10">
    <property type="entry name" value="Potassium Channel Kv1.1, Chain A"/>
    <property type="match status" value="1"/>
</dbReference>
<organism evidence="5 6">
    <name type="scientific">Cristinia sonorae</name>
    <dbReference type="NCBI Taxonomy" id="1940300"/>
    <lineage>
        <taxon>Eukaryota</taxon>
        <taxon>Fungi</taxon>
        <taxon>Dikarya</taxon>
        <taxon>Basidiomycota</taxon>
        <taxon>Agaricomycotina</taxon>
        <taxon>Agaricomycetes</taxon>
        <taxon>Agaricomycetidae</taxon>
        <taxon>Agaricales</taxon>
        <taxon>Pleurotineae</taxon>
        <taxon>Stephanosporaceae</taxon>
        <taxon>Cristinia</taxon>
    </lineage>
</organism>
<feature type="compositionally biased region" description="Low complexity" evidence="4">
    <location>
        <begin position="723"/>
        <end position="734"/>
    </location>
</feature>
<dbReference type="SUPFAM" id="SSF117281">
    <property type="entry name" value="Kelch motif"/>
    <property type="match status" value="1"/>
</dbReference>
<dbReference type="PANTHER" id="PTHR43503:SF2">
    <property type="entry name" value="NEGATIVE REGULATOR OF SPORULATION MDS3-RELATED"/>
    <property type="match status" value="1"/>
</dbReference>
<dbReference type="EMBL" id="JAEVFJ010000005">
    <property type="protein sequence ID" value="KAH8104574.1"/>
    <property type="molecule type" value="Genomic_DNA"/>
</dbReference>
<proteinExistence type="predicted"/>
<feature type="compositionally biased region" description="Low complexity" evidence="4">
    <location>
        <begin position="880"/>
        <end position="902"/>
    </location>
</feature>
<feature type="compositionally biased region" description="Gly residues" evidence="4">
    <location>
        <begin position="612"/>
        <end position="633"/>
    </location>
</feature>
<protein>
    <recommendedName>
        <fullName evidence="7">Regulatory protein ral2</fullName>
    </recommendedName>
</protein>